<dbReference type="SUPFAM" id="SSF54211">
    <property type="entry name" value="Ribosomal protein S5 domain 2-like"/>
    <property type="match status" value="1"/>
</dbReference>
<evidence type="ECO:0000256" key="3">
    <source>
        <dbReference type="ARBA" id="ARBA00022777"/>
    </source>
</evidence>
<dbReference type="InterPro" id="IPR036554">
    <property type="entry name" value="GHMP_kinase_C_sf"/>
</dbReference>
<evidence type="ECO:0000313" key="9">
    <source>
        <dbReference type="EMBL" id="EDM26062.1"/>
    </source>
</evidence>
<feature type="domain" description="GHMP kinase C-terminal" evidence="8">
    <location>
        <begin position="838"/>
        <end position="915"/>
    </location>
</feature>
<dbReference type="Pfam" id="PF07959">
    <property type="entry name" value="Fucose_pyrophosphorylase"/>
    <property type="match status" value="1"/>
</dbReference>
<dbReference type="NCBIfam" id="NF009948">
    <property type="entry name" value="PRK13412.1"/>
    <property type="match status" value="1"/>
</dbReference>
<evidence type="ECO:0000313" key="10">
    <source>
        <dbReference type="Proteomes" id="UP000004947"/>
    </source>
</evidence>
<evidence type="ECO:0000256" key="2">
    <source>
        <dbReference type="ARBA" id="ARBA00022741"/>
    </source>
</evidence>
<dbReference type="Gene3D" id="3.30.230.120">
    <property type="match status" value="1"/>
</dbReference>
<gene>
    <name evidence="9" type="ORF">LNTAR_04411</name>
</gene>
<dbReference type="Pfam" id="PF08544">
    <property type="entry name" value="GHMP_kinases_C"/>
    <property type="match status" value="1"/>
</dbReference>
<dbReference type="InterPro" id="IPR006204">
    <property type="entry name" value="GHMP_kinase_N_dom"/>
</dbReference>
<keyword evidence="2" id="KW-0547">Nucleotide-binding</keyword>
<reference evidence="9 10" key="1">
    <citation type="journal article" date="2010" name="J. Bacteriol.">
        <title>Genome sequence of Lentisphaera araneosa HTCC2155T, the type species of the order Lentisphaerales in the phylum Lentisphaerae.</title>
        <authorList>
            <person name="Thrash J.C."/>
            <person name="Cho J.C."/>
            <person name="Vergin K.L."/>
            <person name="Morris R.M."/>
            <person name="Giovannoni S.J."/>
        </authorList>
    </citation>
    <scope>NUCLEOTIDE SEQUENCE [LARGE SCALE GENOMIC DNA]</scope>
    <source>
        <strain evidence="9 10">HTCC2155</strain>
    </source>
</reference>
<dbReference type="GO" id="GO:0042352">
    <property type="term" value="P:GDP-L-fucose salvage"/>
    <property type="evidence" value="ECO:0007669"/>
    <property type="project" value="TreeGrafter"/>
</dbReference>
<evidence type="ECO:0000259" key="8">
    <source>
        <dbReference type="Pfam" id="PF08544"/>
    </source>
</evidence>
<comment type="caution">
    <text evidence="9">The sequence shown here is derived from an EMBL/GenBank/DDBJ whole genome shotgun (WGS) entry which is preliminary data.</text>
</comment>
<organism evidence="9 10">
    <name type="scientific">Lentisphaera araneosa HTCC2155</name>
    <dbReference type="NCBI Taxonomy" id="313628"/>
    <lineage>
        <taxon>Bacteria</taxon>
        <taxon>Pseudomonadati</taxon>
        <taxon>Lentisphaerota</taxon>
        <taxon>Lentisphaeria</taxon>
        <taxon>Lentisphaerales</taxon>
        <taxon>Lentisphaeraceae</taxon>
        <taxon>Lentisphaera</taxon>
    </lineage>
</organism>
<dbReference type="eggNOG" id="COG2605">
    <property type="taxonomic scope" value="Bacteria"/>
</dbReference>
<evidence type="ECO:0000259" key="6">
    <source>
        <dbReference type="Pfam" id="PF00288"/>
    </source>
</evidence>
<keyword evidence="10" id="KW-1185">Reference proteome</keyword>
<evidence type="ECO:0000259" key="7">
    <source>
        <dbReference type="Pfam" id="PF07959"/>
    </source>
</evidence>
<feature type="domain" description="GHMP kinase N-terminal" evidence="6">
    <location>
        <begin position="683"/>
        <end position="759"/>
    </location>
</feature>
<dbReference type="PANTHER" id="PTHR32463:SF0">
    <property type="entry name" value="L-FUCOSE KINASE"/>
    <property type="match status" value="1"/>
</dbReference>
<dbReference type="InterPro" id="IPR052203">
    <property type="entry name" value="GHMP_Kinase-Related"/>
</dbReference>
<comment type="similarity">
    <text evidence="5">Belongs to the GHMP kinase family.</text>
</comment>
<dbReference type="PRINTS" id="PR00960">
    <property type="entry name" value="LMBPPROTEIN"/>
</dbReference>
<evidence type="ECO:0008006" key="11">
    <source>
        <dbReference type="Google" id="ProtNLM"/>
    </source>
</evidence>
<dbReference type="InterPro" id="IPR012887">
    <property type="entry name" value="GDP_fucose_pyrophosphorylase"/>
</dbReference>
<dbReference type="InterPro" id="IPR001174">
    <property type="entry name" value="HddA/FKP"/>
</dbReference>
<dbReference type="InterPro" id="IPR013750">
    <property type="entry name" value="GHMP_kinase_C_dom"/>
</dbReference>
<keyword evidence="4" id="KW-0067">ATP-binding</keyword>
<dbReference type="SUPFAM" id="SSF55060">
    <property type="entry name" value="GHMP Kinase, C-terminal domain"/>
    <property type="match status" value="1"/>
</dbReference>
<accession>A6DQI1</accession>
<dbReference type="Pfam" id="PF00288">
    <property type="entry name" value="GHMP_kinases_N"/>
    <property type="match status" value="1"/>
</dbReference>
<dbReference type="Proteomes" id="UP000004947">
    <property type="component" value="Unassembled WGS sequence"/>
</dbReference>
<protein>
    <recommendedName>
        <fullName evidence="11">Bifunctional fucokinase/L-fucose-1-P-guanylyltransferase</fullName>
    </recommendedName>
</protein>
<dbReference type="PANTHER" id="PTHR32463">
    <property type="entry name" value="L-FUCOSE KINASE"/>
    <property type="match status" value="1"/>
</dbReference>
<evidence type="ECO:0000256" key="4">
    <source>
        <dbReference type="ARBA" id="ARBA00022840"/>
    </source>
</evidence>
<keyword evidence="3" id="KW-0418">Kinase</keyword>
<dbReference type="GO" id="GO:0005524">
    <property type="term" value="F:ATP binding"/>
    <property type="evidence" value="ECO:0007669"/>
    <property type="project" value="UniProtKB-KW"/>
</dbReference>
<dbReference type="GO" id="GO:0050201">
    <property type="term" value="F:fucokinase activity"/>
    <property type="evidence" value="ECO:0007669"/>
    <property type="project" value="TreeGrafter"/>
</dbReference>
<evidence type="ECO:0000256" key="5">
    <source>
        <dbReference type="ARBA" id="ARBA00038121"/>
    </source>
</evidence>
<dbReference type="RefSeq" id="WP_007280108.1">
    <property type="nucleotide sequence ID" value="NZ_ABCK01000020.1"/>
</dbReference>
<dbReference type="EMBL" id="ABCK01000020">
    <property type="protein sequence ID" value="EDM26062.1"/>
    <property type="molecule type" value="Genomic_DNA"/>
</dbReference>
<proteinExistence type="inferred from homology"/>
<dbReference type="InterPro" id="IPR020568">
    <property type="entry name" value="Ribosomal_Su5_D2-typ_SF"/>
</dbReference>
<feature type="domain" description="GDP-fucose pyrophosphorylase" evidence="7">
    <location>
        <begin position="69"/>
        <end position="426"/>
    </location>
</feature>
<dbReference type="AlphaFoldDB" id="A6DQI1"/>
<sequence>MQTLLSVPVNTSHFFESLKSIANLFVSHDPQGRRLGSGGGTVHLMHEAHQATNTELSFETWLETSDKCIVHGGGQSRRLPAYSALSKLLTPMPVHRYSQAQKIDQCLIDLQLPFFKKMLSASTANCLIASGDALIDFKGVLPEIPDADVICLGLWESAEVSSHHGVFFCDKEANNLEFMLQKPAPDKIRDLANDYHYLIDAGVWLLSSKAQKVLALKCVAGDLNAMSSESVQNYDLYSDFAAGLGNQASLHDDDINSLTCAIYALDEASFLHFGTNDELITSSQKLQNKTYNQRELYNSHGKKHSDIFTLNADIKYQMCAENNGHIWIENSYIPETWNLSREHILTGIPENSWILEVPQGICLDIVPLKSGKVCVRPYGIRDKFSASVKEGQWLNKTISELFDGTIPEQIRDIDDIQEAPLFPCINREELNEDLIQTLIKGENLESLFEDFECISASEIQCQADLVSLDSQRKSLLQKILPNLAANYKNSVFYQLDLYHLAQIYPLDQLAPPIAESEDLATHLKDALFRAKVHEFNSRESDYEQRAFATLAKSIVENKPEFTKPSFSILQDQILWGRSPARLDLAGGWTDTPPYCFFNGGEVVNLAVNLNGQAPIQAFAKKVTDPHIIIRSIDLGVSEIVKTFDDLQAYDQLGQGFVIPKAALILCGLSKDPHFGHGYDSLEEQLKEMGGGLELTMLCAIPKGSGLGTSSILASTVIGVLSELFNLNWDKMRICQNTLILEQMLTSGGGWQDQFGGVYHGLKYLKTDKGLKQEPRCQCLPDSIFTKPQNKAKILLYYTGITRVAKNILGEIVRGMFLNQAEHLENLNGIRENAKRVYDAILENSYEKVADAVEKSWQLNQALDAGTNTAEIQNILNLVDQHLIGKKLLGAGGGGYILMFAKSTQDAVQLREKLESAPPSPGARFVEISVSNTGFEITTS</sequence>
<keyword evidence="1" id="KW-0808">Transferase</keyword>
<dbReference type="STRING" id="313628.LNTAR_04411"/>
<evidence type="ECO:0000256" key="1">
    <source>
        <dbReference type="ARBA" id="ARBA00022679"/>
    </source>
</evidence>
<name>A6DQI1_9BACT</name>
<dbReference type="OrthoDB" id="9812992at2"/>